<dbReference type="PANTHER" id="PTHR43685:SF2">
    <property type="entry name" value="GLYCOSYLTRANSFERASE 2-LIKE DOMAIN-CONTAINING PROTEIN"/>
    <property type="match status" value="1"/>
</dbReference>
<dbReference type="PANTHER" id="PTHR43685">
    <property type="entry name" value="GLYCOSYLTRANSFERASE"/>
    <property type="match status" value="1"/>
</dbReference>
<evidence type="ECO:0000259" key="1">
    <source>
        <dbReference type="Pfam" id="PF00535"/>
    </source>
</evidence>
<dbReference type="Proteomes" id="UP000241964">
    <property type="component" value="Unassembled WGS sequence"/>
</dbReference>
<dbReference type="EMBL" id="PYAS01000004">
    <property type="protein sequence ID" value="PSL30328.1"/>
    <property type="molecule type" value="Genomic_DNA"/>
</dbReference>
<dbReference type="InterPro" id="IPR050834">
    <property type="entry name" value="Glycosyltransf_2"/>
</dbReference>
<keyword evidence="2" id="KW-0808">Transferase</keyword>
<dbReference type="InterPro" id="IPR001173">
    <property type="entry name" value="Glyco_trans_2-like"/>
</dbReference>
<dbReference type="Gene3D" id="3.90.550.10">
    <property type="entry name" value="Spore Coat Polysaccharide Biosynthesis Protein SpsA, Chain A"/>
    <property type="match status" value="1"/>
</dbReference>
<proteinExistence type="predicted"/>
<evidence type="ECO:0000313" key="2">
    <source>
        <dbReference type="EMBL" id="PSL30328.1"/>
    </source>
</evidence>
<dbReference type="CDD" id="cd00761">
    <property type="entry name" value="Glyco_tranf_GTA_type"/>
    <property type="match status" value="1"/>
</dbReference>
<keyword evidence="3" id="KW-1185">Reference proteome</keyword>
<dbReference type="OrthoDB" id="9815829at2"/>
<name>A0A2P8G8P3_9BACT</name>
<comment type="caution">
    <text evidence="2">The sequence shown here is derived from an EMBL/GenBank/DDBJ whole genome shotgun (WGS) entry which is preliminary data.</text>
</comment>
<feature type="domain" description="Glycosyltransferase 2-like" evidence="1">
    <location>
        <begin position="6"/>
        <end position="118"/>
    </location>
</feature>
<dbReference type="SUPFAM" id="SSF53448">
    <property type="entry name" value="Nucleotide-diphospho-sugar transferases"/>
    <property type="match status" value="1"/>
</dbReference>
<dbReference type="RefSeq" id="WP_106595213.1">
    <property type="nucleotide sequence ID" value="NZ_PYAS01000004.1"/>
</dbReference>
<dbReference type="Pfam" id="PF00535">
    <property type="entry name" value="Glycos_transf_2"/>
    <property type="match status" value="1"/>
</dbReference>
<organism evidence="2 3">
    <name type="scientific">Dyadobacter jiangsuensis</name>
    <dbReference type="NCBI Taxonomy" id="1591085"/>
    <lineage>
        <taxon>Bacteria</taxon>
        <taxon>Pseudomonadati</taxon>
        <taxon>Bacteroidota</taxon>
        <taxon>Cytophagia</taxon>
        <taxon>Cytophagales</taxon>
        <taxon>Spirosomataceae</taxon>
        <taxon>Dyadobacter</taxon>
    </lineage>
</organism>
<dbReference type="GO" id="GO:0016740">
    <property type="term" value="F:transferase activity"/>
    <property type="evidence" value="ECO:0007669"/>
    <property type="project" value="UniProtKB-KW"/>
</dbReference>
<gene>
    <name evidence="2" type="ORF">CLV60_104270</name>
</gene>
<evidence type="ECO:0000313" key="3">
    <source>
        <dbReference type="Proteomes" id="UP000241964"/>
    </source>
</evidence>
<reference evidence="2 3" key="1">
    <citation type="submission" date="2018-03" db="EMBL/GenBank/DDBJ databases">
        <title>Genomic Encyclopedia of Archaeal and Bacterial Type Strains, Phase II (KMG-II): from individual species to whole genera.</title>
        <authorList>
            <person name="Goeker M."/>
        </authorList>
    </citation>
    <scope>NUCLEOTIDE SEQUENCE [LARGE SCALE GENOMIC DNA]</scope>
    <source>
        <strain evidence="2 3">DSM 29057</strain>
    </source>
</reference>
<dbReference type="InterPro" id="IPR029044">
    <property type="entry name" value="Nucleotide-diphossugar_trans"/>
</dbReference>
<dbReference type="AlphaFoldDB" id="A0A2P8G8P3"/>
<protein>
    <submittedName>
        <fullName evidence="2">Glycosyl transferase family 2</fullName>
    </submittedName>
</protein>
<sequence>MSVIVSIIIPSYNYGFVIGETLENLLAQNFHEWEALVVDDGSLDNTEEVVAKFAARDSRIQYVRQANSGVSVARNRGFRMSKGQYIQFLDADDLLSADKLAIQVDFLERHPDVDIAYTDHLYFETDKPDIYYPDYEMNHNNWLPKIDARGFEAVNTLIYSNIAVVSSPVLRRAIVEKVNGFPELSNYTEDWEFWFNCAISGARYTFIGDDNARTLIRIHARNTSRNIQVMQAGELEFRKRIVEAVGKSSILTQDEKQKLLDRNNASTQKLYKYMMYHANLLSPGQMKLLSGLVDRKTFISYYFKSLNYKRKALFKKGR</sequence>
<accession>A0A2P8G8P3</accession>